<reference evidence="1 2" key="1">
    <citation type="journal article" date="2013" name="Stand. Genomic Sci.">
        <title>Genomic Encyclopedia of Type Strains, Phase I: The one thousand microbial genomes (KMG-I) project.</title>
        <authorList>
            <person name="Kyrpides N.C."/>
            <person name="Woyke T."/>
            <person name="Eisen J.A."/>
            <person name="Garrity G."/>
            <person name="Lilburn T.G."/>
            <person name="Beck B.J."/>
            <person name="Whitman W.B."/>
            <person name="Hugenholtz P."/>
            <person name="Klenk H.P."/>
        </authorList>
    </citation>
    <scope>NUCLEOTIDE SEQUENCE [LARGE SCALE GENOMIC DNA]</scope>
    <source>
        <strain evidence="1 2">DSM 13484</strain>
    </source>
</reference>
<dbReference type="AlphaFoldDB" id="A0A562TF92"/>
<protein>
    <recommendedName>
        <fullName evidence="3">General stress protein CsbD</fullName>
    </recommendedName>
</protein>
<dbReference type="SUPFAM" id="SSF69047">
    <property type="entry name" value="Hypothetical protein YjbJ"/>
    <property type="match status" value="1"/>
</dbReference>
<comment type="caution">
    <text evidence="1">The sequence shown here is derived from an EMBL/GenBank/DDBJ whole genome shotgun (WGS) entry which is preliminary data.</text>
</comment>
<evidence type="ECO:0000313" key="1">
    <source>
        <dbReference type="EMBL" id="TWI91766.1"/>
    </source>
</evidence>
<evidence type="ECO:0008006" key="3">
    <source>
        <dbReference type="Google" id="ProtNLM"/>
    </source>
</evidence>
<dbReference type="Gene3D" id="1.10.1470.10">
    <property type="entry name" value="YjbJ"/>
    <property type="match status" value="1"/>
</dbReference>
<dbReference type="Proteomes" id="UP000316778">
    <property type="component" value="Unassembled WGS sequence"/>
</dbReference>
<keyword evidence="2" id="KW-1185">Reference proteome</keyword>
<dbReference type="EMBL" id="VLLG01000002">
    <property type="protein sequence ID" value="TWI91766.1"/>
    <property type="molecule type" value="Genomic_DNA"/>
</dbReference>
<evidence type="ECO:0000313" key="2">
    <source>
        <dbReference type="Proteomes" id="UP000316778"/>
    </source>
</evidence>
<accession>A0A562TF92</accession>
<dbReference type="RefSeq" id="WP_211366022.1">
    <property type="nucleotide sequence ID" value="NZ_BAAAFY010000001.1"/>
</dbReference>
<dbReference type="InterPro" id="IPR036629">
    <property type="entry name" value="YjbJ_sf"/>
</dbReference>
<name>A0A562TF92_CHIJA</name>
<sequence length="69" mass="8436">MKMQLRDWWLLKKMLKQRYAQLSDEDLNYRPGREQELLLRLQQKTGKSQEDVIRMLNSFQVAYLQHALL</sequence>
<gene>
    <name evidence="1" type="ORF">LX66_1146</name>
</gene>
<organism evidence="1 2">
    <name type="scientific">Chitinophaga japonensis</name>
    <name type="common">Flexibacter japonensis</name>
    <dbReference type="NCBI Taxonomy" id="104662"/>
    <lineage>
        <taxon>Bacteria</taxon>
        <taxon>Pseudomonadati</taxon>
        <taxon>Bacteroidota</taxon>
        <taxon>Chitinophagia</taxon>
        <taxon>Chitinophagales</taxon>
        <taxon>Chitinophagaceae</taxon>
        <taxon>Chitinophaga</taxon>
    </lineage>
</organism>
<proteinExistence type="predicted"/>